<protein>
    <submittedName>
        <fullName evidence="1">SMI1/KNR4 family protein</fullName>
    </submittedName>
</protein>
<organism evidence="1 2">
    <name type="scientific">Streptodolium elevatio</name>
    <dbReference type="NCBI Taxonomy" id="3157996"/>
    <lineage>
        <taxon>Bacteria</taxon>
        <taxon>Bacillati</taxon>
        <taxon>Actinomycetota</taxon>
        <taxon>Actinomycetes</taxon>
        <taxon>Kitasatosporales</taxon>
        <taxon>Streptomycetaceae</taxon>
        <taxon>Streptodolium</taxon>
    </lineage>
</organism>
<name>A0ABV3DKR6_9ACTN</name>
<evidence type="ECO:0000313" key="1">
    <source>
        <dbReference type="EMBL" id="MEU8135802.1"/>
    </source>
</evidence>
<keyword evidence="2" id="KW-1185">Reference proteome</keyword>
<reference evidence="1 2" key="1">
    <citation type="submission" date="2024-06" db="EMBL/GenBank/DDBJ databases">
        <title>The Natural Products Discovery Center: Release of the First 8490 Sequenced Strains for Exploring Actinobacteria Biosynthetic Diversity.</title>
        <authorList>
            <person name="Kalkreuter E."/>
            <person name="Kautsar S.A."/>
            <person name="Yang D."/>
            <person name="Bader C.D."/>
            <person name="Teijaro C.N."/>
            <person name="Fluegel L."/>
            <person name="Davis C.M."/>
            <person name="Simpson J.R."/>
            <person name="Lauterbach L."/>
            <person name="Steele A.D."/>
            <person name="Gui C."/>
            <person name="Meng S."/>
            <person name="Li G."/>
            <person name="Viehrig K."/>
            <person name="Ye F."/>
            <person name="Su P."/>
            <person name="Kiefer A.F."/>
            <person name="Nichols A."/>
            <person name="Cepeda A.J."/>
            <person name="Yan W."/>
            <person name="Fan B."/>
            <person name="Jiang Y."/>
            <person name="Adhikari A."/>
            <person name="Zheng C.-J."/>
            <person name="Schuster L."/>
            <person name="Cowan T.M."/>
            <person name="Smanski M.J."/>
            <person name="Chevrette M.G."/>
            <person name="De Carvalho L.P.S."/>
            <person name="Shen B."/>
        </authorList>
    </citation>
    <scope>NUCLEOTIDE SEQUENCE [LARGE SCALE GENOMIC DNA]</scope>
    <source>
        <strain evidence="1 2">NPDC048946</strain>
    </source>
</reference>
<dbReference type="Proteomes" id="UP001551482">
    <property type="component" value="Unassembled WGS sequence"/>
</dbReference>
<dbReference type="SUPFAM" id="SSF160631">
    <property type="entry name" value="SMI1/KNR4-like"/>
    <property type="match status" value="1"/>
</dbReference>
<evidence type="ECO:0000313" key="2">
    <source>
        <dbReference type="Proteomes" id="UP001551482"/>
    </source>
</evidence>
<comment type="caution">
    <text evidence="1">The sequence shown here is derived from an EMBL/GenBank/DDBJ whole genome shotgun (WGS) entry which is preliminary data.</text>
</comment>
<dbReference type="RefSeq" id="WP_358355828.1">
    <property type="nucleotide sequence ID" value="NZ_JBEZFP010000050.1"/>
</dbReference>
<proteinExistence type="predicted"/>
<gene>
    <name evidence="1" type="ORF">AB0C36_20060</name>
</gene>
<dbReference type="InterPro" id="IPR037883">
    <property type="entry name" value="Knr4/Smi1-like_sf"/>
</dbReference>
<dbReference type="EMBL" id="JBEZFP010000050">
    <property type="protein sequence ID" value="MEU8135802.1"/>
    <property type="molecule type" value="Genomic_DNA"/>
</dbReference>
<accession>A0ABV3DKR6</accession>
<dbReference type="Pfam" id="PF14568">
    <property type="entry name" value="SUKH_6"/>
    <property type="match status" value="1"/>
</dbReference>
<sequence length="154" mass="17417">MAWVELESALGTRLPSDYKEILETYPRLVVDDFIRLLDPDSKSWSLRPVEANQSNSAWLADMRSDEDFADEFPYPAFPDRNGVLLWGNTTNGDYCYWLAVGDPESWTVVVSRHKGSTWTRHPCGVAEFLSTLGDSSPWPDWPEGPVSASYGRVQ</sequence>